<accession>A0A138AU20</accession>
<comment type="caution">
    <text evidence="2">The sequence shown here is derived from an EMBL/GenBank/DDBJ whole genome shotgun (WGS) entry which is preliminary data.</text>
</comment>
<gene>
    <name evidence="2" type="ORF">AXK60_22685</name>
</gene>
<organism evidence="2 3">
    <name type="scientific">Tsukamurella pseudospumae</name>
    <dbReference type="NCBI Taxonomy" id="239498"/>
    <lineage>
        <taxon>Bacteria</taxon>
        <taxon>Bacillati</taxon>
        <taxon>Actinomycetota</taxon>
        <taxon>Actinomycetes</taxon>
        <taxon>Mycobacteriales</taxon>
        <taxon>Tsukamurellaceae</taxon>
        <taxon>Tsukamurella</taxon>
    </lineage>
</organism>
<feature type="region of interest" description="Disordered" evidence="1">
    <location>
        <begin position="1"/>
        <end position="80"/>
    </location>
</feature>
<dbReference type="Proteomes" id="UP000070258">
    <property type="component" value="Unassembled WGS sequence"/>
</dbReference>
<dbReference type="AlphaFoldDB" id="A0A138AU20"/>
<protein>
    <submittedName>
        <fullName evidence="2">Uncharacterized protein</fullName>
    </submittedName>
</protein>
<sequence length="80" mass="8473">MDDTDRESEQAGHAAEERVEAASGFLEQEEAAPEPPSSLKSKPMPPMPSTAPAPQPPRASSPVAREAIARILGQEPPSQE</sequence>
<evidence type="ECO:0000313" key="2">
    <source>
        <dbReference type="EMBL" id="KXP13913.1"/>
    </source>
</evidence>
<evidence type="ECO:0000256" key="1">
    <source>
        <dbReference type="SAM" id="MobiDB-lite"/>
    </source>
</evidence>
<reference evidence="3" key="1">
    <citation type="submission" date="2016-02" db="EMBL/GenBank/DDBJ databases">
        <authorList>
            <person name="Wen L."/>
            <person name="He K."/>
            <person name="Yang H."/>
        </authorList>
    </citation>
    <scope>NUCLEOTIDE SEQUENCE [LARGE SCALE GENOMIC DNA]</scope>
    <source>
        <strain evidence="3">JCM 15929</strain>
    </source>
</reference>
<dbReference type="EMBL" id="LSRF01000009">
    <property type="protein sequence ID" value="KXP13913.1"/>
    <property type="molecule type" value="Genomic_DNA"/>
</dbReference>
<name>A0A138AU20_9ACTN</name>
<feature type="compositionally biased region" description="Basic and acidic residues" evidence="1">
    <location>
        <begin position="7"/>
        <end position="20"/>
    </location>
</feature>
<evidence type="ECO:0000313" key="3">
    <source>
        <dbReference type="Proteomes" id="UP000070258"/>
    </source>
</evidence>
<proteinExistence type="predicted"/>
<feature type="compositionally biased region" description="Pro residues" evidence="1">
    <location>
        <begin position="43"/>
        <end position="59"/>
    </location>
</feature>